<name>A0ABY4RE02_9GAMM</name>
<dbReference type="Proteomes" id="UP001056635">
    <property type="component" value="Chromosome"/>
</dbReference>
<keyword evidence="3" id="KW-1185">Reference proteome</keyword>
<protein>
    <submittedName>
        <fullName evidence="2">Phage tail protein</fullName>
    </submittedName>
</protein>
<dbReference type="RefSeq" id="WP_249893877.1">
    <property type="nucleotide sequence ID" value="NZ_CP082904.1"/>
</dbReference>
<feature type="coiled-coil region" evidence="1">
    <location>
        <begin position="319"/>
        <end position="353"/>
    </location>
</feature>
<gene>
    <name evidence="2" type="ORF">K6958_06420</name>
</gene>
<evidence type="ECO:0000313" key="2">
    <source>
        <dbReference type="EMBL" id="UQY45307.1"/>
    </source>
</evidence>
<organism evidence="2 3">
    <name type="scientific">Mixta hanseatica</name>
    <dbReference type="NCBI Taxonomy" id="2872648"/>
    <lineage>
        <taxon>Bacteria</taxon>
        <taxon>Pseudomonadati</taxon>
        <taxon>Pseudomonadota</taxon>
        <taxon>Gammaproteobacteria</taxon>
        <taxon>Enterobacterales</taxon>
        <taxon>Erwiniaceae</taxon>
        <taxon>Mixta</taxon>
    </lineage>
</organism>
<feature type="coiled-coil region" evidence="1">
    <location>
        <begin position="391"/>
        <end position="418"/>
    </location>
</feature>
<sequence length="784" mass="81570">MAGQENVGSIVYEVDMELAPLIQGSQSANRAIGQLEGVADRAGKTFKGLDTQLTSTAKAVNDASNSSGRFKTSFQQAGYQIQDFIVQVQGGQSALVAFSQQGSQLAGAFGPGGAVLGAVIALGSVLAGVLMTALGSSSNKMKELQEAAEELNKVVVINSQGVAALSNDYARLAATNAALATQLRDAAVAKYAAEVENARKAISNIAEEQTSWWRSFSGGVASVTAAGNALDTLNIKTDNFRDAISQAEGAGTAFRSSTQTLLSTVDMMASKFDISEQSAFTLVKQLNDLAKNPTPDNVTRISQSLASMKSTTDEGRLALANFRDELAKAGASAAQAEQAVKDLEASIGRMRTEAQAANFDSLTKGLNQQLIALKQGKQAAVEYAIAQQDLTDEQKKEAVALSRQVAAAEADAEAKRKAEQAANRMAKSEDGVAQKLENLRQKAELSGQSTGELSRQQAILQAQQSLGNKATQEQINLAGQYAAKIWDQNNALKEQAQIKQGQKFAQQEITGAKTQIDPATGQAVDPLAKVNQEEQQKLAALAQYQALDTQNTQLYEDAKTAIQQQASNERIRIAQEEADNSAQAMSMLLGATSSSFDSLAQVIGEGAGKSSAAYKAMFVTAKAFAVAQGLLNLQTAIGNALALPWPANIPAVAAAAAAGGQVISAIGGISYGGGRKNGGPVSAGGLYQVGESGLPEIYQASNGRQYMIPGDNGSVISNKDLQGGASGGGVVINIQNYTNSTVDAQANDTGNGITVDVIVADLNQGGPISQAISSNHQAPRKARG</sequence>
<reference evidence="2" key="1">
    <citation type="submission" date="2021-09" db="EMBL/GenBank/DDBJ databases">
        <title>First case of bloodstream infection caused by Mixta hanseatica sp. nov., a member of the Erwiniaceae family.</title>
        <authorList>
            <person name="Both A."/>
            <person name="Huang J."/>
            <person name="Wenzel P."/>
            <person name="Aepfelbacher M."/>
            <person name="Rohde H."/>
            <person name="Christner M."/>
            <person name="Hentschke M."/>
        </authorList>
    </citation>
    <scope>NUCLEOTIDE SEQUENCE</scope>
    <source>
        <strain evidence="2">X22927</strain>
    </source>
</reference>
<evidence type="ECO:0000313" key="3">
    <source>
        <dbReference type="Proteomes" id="UP001056635"/>
    </source>
</evidence>
<proteinExistence type="predicted"/>
<accession>A0ABY4RE02</accession>
<dbReference type="EMBL" id="CP082904">
    <property type="protein sequence ID" value="UQY45307.1"/>
    <property type="molecule type" value="Genomic_DNA"/>
</dbReference>
<evidence type="ECO:0000256" key="1">
    <source>
        <dbReference type="SAM" id="Coils"/>
    </source>
</evidence>
<keyword evidence="1" id="KW-0175">Coiled coil</keyword>